<reference evidence="4" key="1">
    <citation type="submission" date="2021-10" db="EMBL/GenBank/DDBJ databases">
        <title>Tropical sea cucumber genome reveals ecological adaptation and Cuvierian tubules defense mechanism.</title>
        <authorList>
            <person name="Chen T."/>
        </authorList>
    </citation>
    <scope>NUCLEOTIDE SEQUENCE</scope>
    <source>
        <strain evidence="4">Nanhai2018</strain>
        <tissue evidence="4">Muscle</tissue>
    </source>
</reference>
<evidence type="ECO:0000256" key="1">
    <source>
        <dbReference type="ARBA" id="ARBA00022741"/>
    </source>
</evidence>
<gene>
    <name evidence="4" type="ORF">HOLleu_38734</name>
</gene>
<proteinExistence type="predicted"/>
<dbReference type="OrthoDB" id="6162313at2759"/>
<evidence type="ECO:0000256" key="2">
    <source>
        <dbReference type="ARBA" id="ARBA00022840"/>
    </source>
</evidence>
<dbReference type="PANTHER" id="PTHR24418">
    <property type="entry name" value="TYROSINE-PROTEIN KINASE"/>
    <property type="match status" value="1"/>
</dbReference>
<dbReference type="Pfam" id="PF07714">
    <property type="entry name" value="PK_Tyr_Ser-Thr"/>
    <property type="match status" value="1"/>
</dbReference>
<protein>
    <submittedName>
        <fullName evidence="4">Tyrosine-protein kinase CSK</fullName>
    </submittedName>
</protein>
<evidence type="ECO:0000259" key="3">
    <source>
        <dbReference type="PROSITE" id="PS50011"/>
    </source>
</evidence>
<dbReference type="GO" id="GO:0004672">
    <property type="term" value="F:protein kinase activity"/>
    <property type="evidence" value="ECO:0007669"/>
    <property type="project" value="InterPro"/>
</dbReference>
<keyword evidence="4" id="KW-0418">Kinase</keyword>
<feature type="domain" description="Protein kinase" evidence="3">
    <location>
        <begin position="105"/>
        <end position="374"/>
    </location>
</feature>
<evidence type="ECO:0000313" key="5">
    <source>
        <dbReference type="Proteomes" id="UP001152320"/>
    </source>
</evidence>
<keyword evidence="4" id="KW-0808">Transferase</keyword>
<comment type="caution">
    <text evidence="4">The sequence shown here is derived from an EMBL/GenBank/DDBJ whole genome shotgun (WGS) entry which is preliminary data.</text>
</comment>
<accession>A0A9Q0YER9</accession>
<dbReference type="SUPFAM" id="SSF56112">
    <property type="entry name" value="Protein kinase-like (PK-like)"/>
    <property type="match status" value="1"/>
</dbReference>
<dbReference type="Proteomes" id="UP001152320">
    <property type="component" value="Chromosome 21"/>
</dbReference>
<dbReference type="AlphaFoldDB" id="A0A9Q0YER9"/>
<dbReference type="InterPro" id="IPR011009">
    <property type="entry name" value="Kinase-like_dom_sf"/>
</dbReference>
<sequence>MVVILSCGVAILPILIYFAIKKFTGSKSDFSGRQSFALPEIPTAVEESEYEECSHRPEQIVQPYIQSCSNKPTYAECDMNEIPSCQYSTTLNDVTQFKLFHEKDMRKSKTIKSGTLYIRWTGTVAFTHDKVKRVVYTAVTDKALASNIVHWDKFLKRLVQLPKSKHLLRIAGIGIDNGRQYLIHERLFRGSLAAYIKPASENTANSYKPFLPAHIIRIVLGILEGMEHIHSAGFLHPGLSTKKVLLNYQGVGKLYDFYLSEDAVNILTIKKPEMNYSLNELAPEGIRRHEYSAASDVWSTAVLIWQMLSDGSLPFRHDNDVNLDAETIPILPQTWPTKFEYLRNCRLFDCWNTNESDRPTINELKRSIQRNPDVDTYNIPKTHGGSMAGYYMPMKKSVIDNDT</sequence>
<dbReference type="GO" id="GO:0005524">
    <property type="term" value="F:ATP binding"/>
    <property type="evidence" value="ECO:0007669"/>
    <property type="project" value="UniProtKB-KW"/>
</dbReference>
<dbReference type="InterPro" id="IPR000719">
    <property type="entry name" value="Prot_kinase_dom"/>
</dbReference>
<keyword evidence="5" id="KW-1185">Reference proteome</keyword>
<dbReference type="Gene3D" id="1.10.510.10">
    <property type="entry name" value="Transferase(Phosphotransferase) domain 1"/>
    <property type="match status" value="1"/>
</dbReference>
<name>A0A9Q0YER9_HOLLE</name>
<keyword evidence="2" id="KW-0067">ATP-binding</keyword>
<dbReference type="InterPro" id="IPR001245">
    <property type="entry name" value="Ser-Thr/Tyr_kinase_cat_dom"/>
</dbReference>
<dbReference type="PROSITE" id="PS50011">
    <property type="entry name" value="PROTEIN_KINASE_DOM"/>
    <property type="match status" value="1"/>
</dbReference>
<dbReference type="InterPro" id="IPR050198">
    <property type="entry name" value="Non-receptor_tyrosine_kinases"/>
</dbReference>
<keyword evidence="1" id="KW-0547">Nucleotide-binding</keyword>
<evidence type="ECO:0000313" key="4">
    <source>
        <dbReference type="EMBL" id="KAJ8021502.1"/>
    </source>
</evidence>
<dbReference type="EMBL" id="JAIZAY010000021">
    <property type="protein sequence ID" value="KAJ8021502.1"/>
    <property type="molecule type" value="Genomic_DNA"/>
</dbReference>
<organism evidence="4 5">
    <name type="scientific">Holothuria leucospilota</name>
    <name type="common">Black long sea cucumber</name>
    <name type="synonym">Mertensiothuria leucospilota</name>
    <dbReference type="NCBI Taxonomy" id="206669"/>
    <lineage>
        <taxon>Eukaryota</taxon>
        <taxon>Metazoa</taxon>
        <taxon>Echinodermata</taxon>
        <taxon>Eleutherozoa</taxon>
        <taxon>Echinozoa</taxon>
        <taxon>Holothuroidea</taxon>
        <taxon>Aspidochirotacea</taxon>
        <taxon>Aspidochirotida</taxon>
        <taxon>Holothuriidae</taxon>
        <taxon>Holothuria</taxon>
    </lineage>
</organism>